<dbReference type="PANTHER" id="PTHR46352:SF8">
    <property type="entry name" value="PROTEIN SENSITIVE TO PROTON RHIZOTOXICITY 2"/>
    <property type="match status" value="1"/>
</dbReference>
<keyword evidence="8" id="KW-0539">Nucleus</keyword>
<protein>
    <recommendedName>
        <fullName evidence="11">C2H2-type domain-containing protein</fullName>
    </recommendedName>
</protein>
<dbReference type="GO" id="GO:0005634">
    <property type="term" value="C:nucleus"/>
    <property type="evidence" value="ECO:0007669"/>
    <property type="project" value="UniProtKB-SubCell"/>
</dbReference>
<name>A0A059DA80_EUCGR</name>
<dbReference type="EMBL" id="KK198754">
    <property type="protein sequence ID" value="KCW87457.1"/>
    <property type="molecule type" value="Genomic_DNA"/>
</dbReference>
<dbReference type="STRING" id="71139.A0A059DA80"/>
<dbReference type="OMA" id="HQPAINN"/>
<comment type="subcellular location">
    <subcellularLocation>
        <location evidence="1">Nucleus</location>
    </subcellularLocation>
</comment>
<feature type="compositionally biased region" description="Polar residues" evidence="10">
    <location>
        <begin position="212"/>
        <end position="224"/>
    </location>
</feature>
<evidence type="ECO:0000256" key="5">
    <source>
        <dbReference type="ARBA" id="ARBA00022833"/>
    </source>
</evidence>
<keyword evidence="6" id="KW-0805">Transcription regulation</keyword>
<feature type="region of interest" description="Disordered" evidence="10">
    <location>
        <begin position="174"/>
        <end position="224"/>
    </location>
</feature>
<dbReference type="InParanoid" id="A0A059DA80"/>
<dbReference type="Pfam" id="PF23118">
    <property type="entry name" value="zf-C2H2_STOP2_C"/>
    <property type="match status" value="1"/>
</dbReference>
<dbReference type="InterPro" id="IPR036236">
    <property type="entry name" value="Znf_C2H2_sf"/>
</dbReference>
<accession>A0A059DA80</accession>
<organism evidence="12">
    <name type="scientific">Eucalyptus grandis</name>
    <name type="common">Flooded gum</name>
    <dbReference type="NCBI Taxonomy" id="71139"/>
    <lineage>
        <taxon>Eukaryota</taxon>
        <taxon>Viridiplantae</taxon>
        <taxon>Streptophyta</taxon>
        <taxon>Embryophyta</taxon>
        <taxon>Tracheophyta</taxon>
        <taxon>Spermatophyta</taxon>
        <taxon>Magnoliopsida</taxon>
        <taxon>eudicotyledons</taxon>
        <taxon>Gunneridae</taxon>
        <taxon>Pentapetalae</taxon>
        <taxon>rosids</taxon>
        <taxon>malvids</taxon>
        <taxon>Myrtales</taxon>
        <taxon>Myrtaceae</taxon>
        <taxon>Myrtoideae</taxon>
        <taxon>Eucalypteae</taxon>
        <taxon>Eucalyptus</taxon>
    </lineage>
</organism>
<feature type="compositionally biased region" description="Polar residues" evidence="10">
    <location>
        <begin position="101"/>
        <end position="114"/>
    </location>
</feature>
<dbReference type="GO" id="GO:0010044">
    <property type="term" value="P:response to aluminum ion"/>
    <property type="evidence" value="ECO:0007669"/>
    <property type="project" value="InterPro"/>
</dbReference>
<gene>
    <name evidence="12" type="ORF">EUGRSUZ_B03926</name>
</gene>
<evidence type="ECO:0000256" key="6">
    <source>
        <dbReference type="ARBA" id="ARBA00023015"/>
    </source>
</evidence>
<keyword evidence="7" id="KW-0804">Transcription</keyword>
<evidence type="ECO:0000313" key="12">
    <source>
        <dbReference type="EMBL" id="KCW87457.1"/>
    </source>
</evidence>
<sequence length="419" mass="45975">MYGVTGHEDIGVVTSSSMDNNAASSTSPADTHSNTLLYNLSLLKDKVHQVQSLISVLVSPPQIAGQSTATTSMAIASMVTSIQELIVAASSMMYACQQMSNASASSADNPTSRQELIPRQQEQQQQQQQQQQHRIKPVGHGGLLSHHHSQPTGIYASDQTFDWFADNSYVSSPAMGNNNSGNSNRNNSSRPGQNGRDQALPQPCGGQRGHNEGSTQGTSLKSGSSNFDIIELDASELLAKYTHYCQICGKGFKRDANLRMHMRAHGDEYKTSSALSNPLKNSSGSNNSIGADEKECPMKTPRKYSCPQEGCRWNQKHAKFQPLKSMICVKNHYKRSHCPKMYVCKRCNRKQFSVLSDLRTHEKHCGDLKWQCSCGTTFSRKDKLMGHVTLFVGHSPMINLTKPGKVDGQAASHNVKADR</sequence>
<dbReference type="PANTHER" id="PTHR46352">
    <property type="entry name" value="PROTEIN SENSITIVE TO PROTON RHIZOTOXICITY 1"/>
    <property type="match status" value="1"/>
</dbReference>
<feature type="compositionally biased region" description="Low complexity" evidence="10">
    <location>
        <begin position="120"/>
        <end position="132"/>
    </location>
</feature>
<dbReference type="Pfam" id="PF13912">
    <property type="entry name" value="zf-C2H2_6"/>
    <property type="match status" value="1"/>
</dbReference>
<evidence type="ECO:0000256" key="10">
    <source>
        <dbReference type="SAM" id="MobiDB-lite"/>
    </source>
</evidence>
<evidence type="ECO:0000259" key="11">
    <source>
        <dbReference type="PROSITE" id="PS50157"/>
    </source>
</evidence>
<dbReference type="InterPro" id="IPR058196">
    <property type="entry name" value="zf-C2H2_STOP1/2_C"/>
</dbReference>
<evidence type="ECO:0000256" key="8">
    <source>
        <dbReference type="ARBA" id="ARBA00023242"/>
    </source>
</evidence>
<dbReference type="InterPro" id="IPR013087">
    <property type="entry name" value="Znf_C2H2_type"/>
</dbReference>
<evidence type="ECO:0000256" key="7">
    <source>
        <dbReference type="ARBA" id="ARBA00023163"/>
    </source>
</evidence>
<dbReference type="SMART" id="SM00355">
    <property type="entry name" value="ZnF_C2H2"/>
    <property type="match status" value="3"/>
</dbReference>
<dbReference type="GO" id="GO:0010447">
    <property type="term" value="P:response to acidic pH"/>
    <property type="evidence" value="ECO:0007669"/>
    <property type="project" value="InterPro"/>
</dbReference>
<evidence type="ECO:0000256" key="3">
    <source>
        <dbReference type="ARBA" id="ARBA00022737"/>
    </source>
</evidence>
<keyword evidence="5" id="KW-0862">Zinc</keyword>
<evidence type="ECO:0000256" key="9">
    <source>
        <dbReference type="PROSITE-ProRule" id="PRU00042"/>
    </source>
</evidence>
<dbReference type="Pfam" id="PF23115">
    <property type="entry name" value="zf-C2H2_STOP2_3rd"/>
    <property type="match status" value="1"/>
</dbReference>
<dbReference type="PROSITE" id="PS00028">
    <property type="entry name" value="ZINC_FINGER_C2H2_1"/>
    <property type="match status" value="1"/>
</dbReference>
<feature type="compositionally biased region" description="Low complexity" evidence="10">
    <location>
        <begin position="176"/>
        <end position="196"/>
    </location>
</feature>
<dbReference type="PROSITE" id="PS50157">
    <property type="entry name" value="ZINC_FINGER_C2H2_2"/>
    <property type="match status" value="1"/>
</dbReference>
<dbReference type="InterPro" id="IPR044300">
    <property type="entry name" value="STOP1/2"/>
</dbReference>
<reference evidence="12" key="1">
    <citation type="submission" date="2013-07" db="EMBL/GenBank/DDBJ databases">
        <title>The genome of Eucalyptus grandis.</title>
        <authorList>
            <person name="Schmutz J."/>
            <person name="Hayes R."/>
            <person name="Myburg A."/>
            <person name="Tuskan G."/>
            <person name="Grattapaglia D."/>
            <person name="Rokhsar D.S."/>
        </authorList>
    </citation>
    <scope>NUCLEOTIDE SEQUENCE</scope>
    <source>
        <tissue evidence="12">Leaf extractions</tissue>
    </source>
</reference>
<dbReference type="AlphaFoldDB" id="A0A059DA80"/>
<feature type="region of interest" description="Disordered" evidence="10">
    <location>
        <begin position="101"/>
        <end position="152"/>
    </location>
</feature>
<evidence type="ECO:0000256" key="4">
    <source>
        <dbReference type="ARBA" id="ARBA00022771"/>
    </source>
</evidence>
<feature type="domain" description="C2H2-type" evidence="11">
    <location>
        <begin position="243"/>
        <end position="270"/>
    </location>
</feature>
<dbReference type="Gramene" id="KCW87457">
    <property type="protein sequence ID" value="KCW87457"/>
    <property type="gene ID" value="EUGRSUZ_B03926"/>
</dbReference>
<feature type="compositionally biased region" description="Polar residues" evidence="10">
    <location>
        <begin position="271"/>
        <end position="289"/>
    </location>
</feature>
<proteinExistence type="predicted"/>
<keyword evidence="4 9" id="KW-0863">Zinc-finger</keyword>
<dbReference type="InterPro" id="IPR059161">
    <property type="entry name" value="Znf-C2H2_STOP1/2_3rd"/>
</dbReference>
<dbReference type="GO" id="GO:0008270">
    <property type="term" value="F:zinc ion binding"/>
    <property type="evidence" value="ECO:0007669"/>
    <property type="project" value="UniProtKB-KW"/>
</dbReference>
<keyword evidence="2" id="KW-0479">Metal-binding</keyword>
<dbReference type="FunFam" id="3.30.160.60:FF:000145">
    <property type="entry name" value="Zinc finger protein 574"/>
    <property type="match status" value="1"/>
</dbReference>
<feature type="region of interest" description="Disordered" evidence="10">
    <location>
        <begin position="269"/>
        <end position="296"/>
    </location>
</feature>
<evidence type="ECO:0000256" key="1">
    <source>
        <dbReference type="ARBA" id="ARBA00004123"/>
    </source>
</evidence>
<evidence type="ECO:0000256" key="2">
    <source>
        <dbReference type="ARBA" id="ARBA00022723"/>
    </source>
</evidence>
<dbReference type="eggNOG" id="KOG1721">
    <property type="taxonomic scope" value="Eukaryota"/>
</dbReference>
<keyword evidence="3" id="KW-0677">Repeat</keyword>
<dbReference type="Gene3D" id="3.30.160.60">
    <property type="entry name" value="Classic Zinc Finger"/>
    <property type="match status" value="2"/>
</dbReference>
<dbReference type="SUPFAM" id="SSF57667">
    <property type="entry name" value="beta-beta-alpha zinc fingers"/>
    <property type="match status" value="1"/>
</dbReference>